<dbReference type="InterPro" id="IPR051393">
    <property type="entry name" value="ABC_transporter_permease"/>
</dbReference>
<keyword evidence="4 7" id="KW-0812">Transmembrane</keyword>
<name>A0A3A3GHD5_PANTH</name>
<organism evidence="9 10">
    <name type="scientific">Paenibacillus thiaminolyticus</name>
    <name type="common">Bacillus thiaminolyticus</name>
    <dbReference type="NCBI Taxonomy" id="49283"/>
    <lineage>
        <taxon>Bacteria</taxon>
        <taxon>Bacillati</taxon>
        <taxon>Bacillota</taxon>
        <taxon>Bacilli</taxon>
        <taxon>Bacillales</taxon>
        <taxon>Paenibacillaceae</taxon>
        <taxon>Paenibacillus</taxon>
    </lineage>
</organism>
<proteinExistence type="inferred from homology"/>
<dbReference type="InterPro" id="IPR000515">
    <property type="entry name" value="MetI-like"/>
</dbReference>
<reference evidence="9 10" key="1">
    <citation type="submission" date="2018-09" db="EMBL/GenBank/DDBJ databases">
        <title>Paenibacillus SK2017-BO5.</title>
        <authorList>
            <person name="Piskunova J.V."/>
            <person name="Dubiley S.A."/>
            <person name="Severinov K.V."/>
        </authorList>
    </citation>
    <scope>NUCLEOTIDE SEQUENCE [LARGE SCALE GENOMIC DNA]</scope>
    <source>
        <strain evidence="9 10">BO5</strain>
    </source>
</reference>
<dbReference type="InterPro" id="IPR035906">
    <property type="entry name" value="MetI-like_sf"/>
</dbReference>
<feature type="transmembrane region" description="Helical" evidence="7">
    <location>
        <begin position="124"/>
        <end position="144"/>
    </location>
</feature>
<dbReference type="EMBL" id="QYZD01000015">
    <property type="protein sequence ID" value="RJG22677.1"/>
    <property type="molecule type" value="Genomic_DNA"/>
</dbReference>
<dbReference type="PROSITE" id="PS50928">
    <property type="entry name" value="ABC_TM1"/>
    <property type="match status" value="1"/>
</dbReference>
<feature type="domain" description="ABC transmembrane type-1" evidence="8">
    <location>
        <begin position="87"/>
        <end position="300"/>
    </location>
</feature>
<feature type="transmembrane region" description="Helical" evidence="7">
    <location>
        <begin position="86"/>
        <end position="112"/>
    </location>
</feature>
<dbReference type="OrthoDB" id="9788108at2"/>
<feature type="transmembrane region" description="Helical" evidence="7">
    <location>
        <begin position="279"/>
        <end position="299"/>
    </location>
</feature>
<feature type="transmembrane region" description="Helical" evidence="7">
    <location>
        <begin position="174"/>
        <end position="196"/>
    </location>
</feature>
<evidence type="ECO:0000256" key="4">
    <source>
        <dbReference type="ARBA" id="ARBA00022692"/>
    </source>
</evidence>
<dbReference type="AlphaFoldDB" id="A0A3A3GHD5"/>
<dbReference type="GO" id="GO:0055085">
    <property type="term" value="P:transmembrane transport"/>
    <property type="evidence" value="ECO:0007669"/>
    <property type="project" value="InterPro"/>
</dbReference>
<feature type="transmembrane region" description="Helical" evidence="7">
    <location>
        <begin position="28"/>
        <end position="51"/>
    </location>
</feature>
<dbReference type="GO" id="GO:0005886">
    <property type="term" value="C:plasma membrane"/>
    <property type="evidence" value="ECO:0007669"/>
    <property type="project" value="UniProtKB-SubCell"/>
</dbReference>
<evidence type="ECO:0000256" key="7">
    <source>
        <dbReference type="RuleBase" id="RU363032"/>
    </source>
</evidence>
<dbReference type="RefSeq" id="WP_119794765.1">
    <property type="nucleotide sequence ID" value="NZ_QYZD01000015.1"/>
</dbReference>
<keyword evidence="3" id="KW-1003">Cell membrane</keyword>
<evidence type="ECO:0000256" key="1">
    <source>
        <dbReference type="ARBA" id="ARBA00004651"/>
    </source>
</evidence>
<sequence>MKQGAAARESAARRPPGERFRQEFRRNAIVYVFLIPILIHFLIFQVFPLAFSLVLTFMDWPIIGSPSFVGLANWRYFFTDEIAWKAIWNTVLFSVYYIVPTMGVGLLLALLVNSGVRAAGFFKGLYFLPVVTSFVIISGIWLWLFKGTEYGMMNYALSWFGIEPQLFFSNSSQALPVLAGLSIFKVAGSTMVYYYAGLKSIPNHLYEAAKIDGAGRWRTFWSVTFPLLLPIHFYVAIITTIGSFQVFDSAFLITGGGPNYATTTLVYYLYEEGFTGLRLGYASVLAYTLFFIIFAISLVQRRVLGKEVHY</sequence>
<comment type="caution">
    <text evidence="9">The sequence shown here is derived from an EMBL/GenBank/DDBJ whole genome shotgun (WGS) entry which is preliminary data.</text>
</comment>
<evidence type="ECO:0000313" key="10">
    <source>
        <dbReference type="Proteomes" id="UP000266177"/>
    </source>
</evidence>
<comment type="subcellular location">
    <subcellularLocation>
        <location evidence="1 7">Cell membrane</location>
        <topology evidence="1 7">Multi-pass membrane protein</topology>
    </subcellularLocation>
</comment>
<dbReference type="Pfam" id="PF00528">
    <property type="entry name" value="BPD_transp_1"/>
    <property type="match status" value="1"/>
</dbReference>
<evidence type="ECO:0000256" key="3">
    <source>
        <dbReference type="ARBA" id="ARBA00022475"/>
    </source>
</evidence>
<keyword evidence="2 7" id="KW-0813">Transport</keyword>
<accession>A0A3A3GHD5</accession>
<comment type="similarity">
    <text evidence="7">Belongs to the binding-protein-dependent transport system permease family.</text>
</comment>
<gene>
    <name evidence="9" type="ORF">DQX05_16990</name>
</gene>
<dbReference type="PANTHER" id="PTHR30193:SF37">
    <property type="entry name" value="INNER MEMBRANE ABC TRANSPORTER PERMEASE PROTEIN YCJO"/>
    <property type="match status" value="1"/>
</dbReference>
<dbReference type="Proteomes" id="UP000266177">
    <property type="component" value="Unassembled WGS sequence"/>
</dbReference>
<evidence type="ECO:0000256" key="6">
    <source>
        <dbReference type="ARBA" id="ARBA00023136"/>
    </source>
</evidence>
<keyword evidence="6 7" id="KW-0472">Membrane</keyword>
<evidence type="ECO:0000313" key="9">
    <source>
        <dbReference type="EMBL" id="RJG22677.1"/>
    </source>
</evidence>
<evidence type="ECO:0000256" key="2">
    <source>
        <dbReference type="ARBA" id="ARBA00022448"/>
    </source>
</evidence>
<dbReference type="PANTHER" id="PTHR30193">
    <property type="entry name" value="ABC TRANSPORTER PERMEASE PROTEIN"/>
    <property type="match status" value="1"/>
</dbReference>
<dbReference type="Gene3D" id="1.10.3720.10">
    <property type="entry name" value="MetI-like"/>
    <property type="match status" value="1"/>
</dbReference>
<evidence type="ECO:0000259" key="8">
    <source>
        <dbReference type="PROSITE" id="PS50928"/>
    </source>
</evidence>
<keyword evidence="5 7" id="KW-1133">Transmembrane helix</keyword>
<evidence type="ECO:0000256" key="5">
    <source>
        <dbReference type="ARBA" id="ARBA00022989"/>
    </source>
</evidence>
<dbReference type="SUPFAM" id="SSF161098">
    <property type="entry name" value="MetI-like"/>
    <property type="match status" value="1"/>
</dbReference>
<feature type="transmembrane region" description="Helical" evidence="7">
    <location>
        <begin position="217"/>
        <end position="241"/>
    </location>
</feature>
<dbReference type="CDD" id="cd06261">
    <property type="entry name" value="TM_PBP2"/>
    <property type="match status" value="1"/>
</dbReference>
<protein>
    <submittedName>
        <fullName evidence="9">Sugar ABC transporter permease</fullName>
    </submittedName>
</protein>